<gene>
    <name evidence="2" type="ORF">A3D07_02330</name>
</gene>
<comment type="caution">
    <text evidence="2">The sequence shown here is derived from an EMBL/GenBank/DDBJ whole genome shotgun (WGS) entry which is preliminary data.</text>
</comment>
<evidence type="ECO:0000313" key="2">
    <source>
        <dbReference type="EMBL" id="OGD91758.1"/>
    </source>
</evidence>
<sequence length="80" mass="8658">MEGKEVPFDKSYSDAEAEATEGGGLTTIRGKVAMDLDKGMKGYAQGLVRKIIAALHHEEYHPEKDSSTRDKSTPEDSSGT</sequence>
<accession>A0A1F5GIQ9</accession>
<feature type="compositionally biased region" description="Basic and acidic residues" evidence="1">
    <location>
        <begin position="1"/>
        <end position="13"/>
    </location>
</feature>
<dbReference type="AlphaFoldDB" id="A0A1F5GIQ9"/>
<feature type="compositionally biased region" description="Basic and acidic residues" evidence="1">
    <location>
        <begin position="58"/>
        <end position="74"/>
    </location>
</feature>
<feature type="region of interest" description="Disordered" evidence="1">
    <location>
        <begin position="1"/>
        <end position="22"/>
    </location>
</feature>
<organism evidence="2 3">
    <name type="scientific">Candidatus Curtissbacteria bacterium RIFCSPHIGHO2_02_FULL_42_15</name>
    <dbReference type="NCBI Taxonomy" id="1797716"/>
    <lineage>
        <taxon>Bacteria</taxon>
        <taxon>Candidatus Curtissiibacteriota</taxon>
    </lineage>
</organism>
<protein>
    <submittedName>
        <fullName evidence="2">Uncharacterized protein</fullName>
    </submittedName>
</protein>
<name>A0A1F5GIQ9_9BACT</name>
<dbReference type="STRING" id="1797716.A3D07_02330"/>
<evidence type="ECO:0000256" key="1">
    <source>
        <dbReference type="SAM" id="MobiDB-lite"/>
    </source>
</evidence>
<proteinExistence type="predicted"/>
<dbReference type="EMBL" id="MFBF01000011">
    <property type="protein sequence ID" value="OGD91758.1"/>
    <property type="molecule type" value="Genomic_DNA"/>
</dbReference>
<evidence type="ECO:0000313" key="3">
    <source>
        <dbReference type="Proteomes" id="UP000177124"/>
    </source>
</evidence>
<reference evidence="2 3" key="1">
    <citation type="journal article" date="2016" name="Nat. Commun.">
        <title>Thousands of microbial genomes shed light on interconnected biogeochemical processes in an aquifer system.</title>
        <authorList>
            <person name="Anantharaman K."/>
            <person name="Brown C.T."/>
            <person name="Hug L.A."/>
            <person name="Sharon I."/>
            <person name="Castelle C.J."/>
            <person name="Probst A.J."/>
            <person name="Thomas B.C."/>
            <person name="Singh A."/>
            <person name="Wilkins M.J."/>
            <person name="Karaoz U."/>
            <person name="Brodie E.L."/>
            <person name="Williams K.H."/>
            <person name="Hubbard S.S."/>
            <person name="Banfield J.F."/>
        </authorList>
    </citation>
    <scope>NUCLEOTIDE SEQUENCE [LARGE SCALE GENOMIC DNA]</scope>
</reference>
<dbReference type="Proteomes" id="UP000177124">
    <property type="component" value="Unassembled WGS sequence"/>
</dbReference>
<feature type="region of interest" description="Disordered" evidence="1">
    <location>
        <begin position="58"/>
        <end position="80"/>
    </location>
</feature>